<keyword evidence="1" id="KW-0472">Membrane</keyword>
<evidence type="ECO:0000256" key="1">
    <source>
        <dbReference type="SAM" id="Phobius"/>
    </source>
</evidence>
<evidence type="ECO:0000313" key="3">
    <source>
        <dbReference type="Proteomes" id="UP001054821"/>
    </source>
</evidence>
<proteinExistence type="predicted"/>
<feature type="transmembrane region" description="Helical" evidence="1">
    <location>
        <begin position="33"/>
        <end position="51"/>
    </location>
</feature>
<dbReference type="EMBL" id="JAJFAZ020000007">
    <property type="protein sequence ID" value="KAI5316855.1"/>
    <property type="molecule type" value="Genomic_DNA"/>
</dbReference>
<name>A0AAD4YPS9_PRUDU</name>
<comment type="caution">
    <text evidence="2">The sequence shown here is derived from an EMBL/GenBank/DDBJ whole genome shotgun (WGS) entry which is preliminary data.</text>
</comment>
<keyword evidence="1" id="KW-0812">Transmembrane</keyword>
<dbReference type="AlphaFoldDB" id="A0AAD4YPS9"/>
<gene>
    <name evidence="2" type="ORF">L3X38_036562</name>
</gene>
<sequence length="174" mass="18590">MSLPCYSCWCQCLVLLLFGTSIVAPACYGANIVAHAFAGVFLLWSMLSSLMLPLLASLSFDVVIVVVVVVALPFAFASALPTIVLTGFLCSVLPIVMLTGFLCSAMCPIFYCLLLCFCCELCFSLSLVSLVVDENTFSTIGASQVWCSVTRLSSWVCKISLPNLRGSVGKSLLS</sequence>
<dbReference type="Proteomes" id="UP001054821">
    <property type="component" value="Chromosome 7"/>
</dbReference>
<accession>A0AAD4YPS9</accession>
<feature type="transmembrane region" description="Helical" evidence="1">
    <location>
        <begin position="58"/>
        <end position="77"/>
    </location>
</feature>
<keyword evidence="3" id="KW-1185">Reference proteome</keyword>
<keyword evidence="1" id="KW-1133">Transmembrane helix</keyword>
<organism evidence="2 3">
    <name type="scientific">Prunus dulcis</name>
    <name type="common">Almond</name>
    <name type="synonym">Amygdalus dulcis</name>
    <dbReference type="NCBI Taxonomy" id="3755"/>
    <lineage>
        <taxon>Eukaryota</taxon>
        <taxon>Viridiplantae</taxon>
        <taxon>Streptophyta</taxon>
        <taxon>Embryophyta</taxon>
        <taxon>Tracheophyta</taxon>
        <taxon>Spermatophyta</taxon>
        <taxon>Magnoliopsida</taxon>
        <taxon>eudicotyledons</taxon>
        <taxon>Gunneridae</taxon>
        <taxon>Pentapetalae</taxon>
        <taxon>rosids</taxon>
        <taxon>fabids</taxon>
        <taxon>Rosales</taxon>
        <taxon>Rosaceae</taxon>
        <taxon>Amygdaloideae</taxon>
        <taxon>Amygdaleae</taxon>
        <taxon>Prunus</taxon>
    </lineage>
</organism>
<protein>
    <submittedName>
        <fullName evidence="2">Uncharacterized protein</fullName>
    </submittedName>
</protein>
<reference evidence="2 3" key="1">
    <citation type="journal article" date="2022" name="G3 (Bethesda)">
        <title>Whole-genome sequence and methylome profiling of the almond [Prunus dulcis (Mill.) D.A. Webb] cultivar 'Nonpareil'.</title>
        <authorList>
            <person name="D'Amico-Willman K.M."/>
            <person name="Ouma W.Z."/>
            <person name="Meulia T."/>
            <person name="Sideli G.M."/>
            <person name="Gradziel T.M."/>
            <person name="Fresnedo-Ramirez J."/>
        </authorList>
    </citation>
    <scope>NUCLEOTIDE SEQUENCE [LARGE SCALE GENOMIC DNA]</scope>
    <source>
        <strain evidence="2">Clone GOH B32 T37-40</strain>
    </source>
</reference>
<evidence type="ECO:0000313" key="2">
    <source>
        <dbReference type="EMBL" id="KAI5316855.1"/>
    </source>
</evidence>